<reference evidence="1 2" key="2">
    <citation type="submission" date="2018-11" db="EMBL/GenBank/DDBJ databases">
        <authorList>
            <consortium name="Pathogen Informatics"/>
        </authorList>
    </citation>
    <scope>NUCLEOTIDE SEQUENCE [LARGE SCALE GENOMIC DNA]</scope>
</reference>
<proteinExistence type="predicted"/>
<dbReference type="InterPro" id="IPR008547">
    <property type="entry name" value="DUF829_TMEM53"/>
</dbReference>
<dbReference type="PANTHER" id="PTHR12265:SF41">
    <property type="entry name" value="TRANSMEMBRANE PROTEIN 53"/>
    <property type="match status" value="1"/>
</dbReference>
<dbReference type="OrthoDB" id="77878at2759"/>
<dbReference type="InterPro" id="IPR029058">
    <property type="entry name" value="AB_hydrolase_fold"/>
</dbReference>
<dbReference type="Pfam" id="PF05705">
    <property type="entry name" value="DUF829"/>
    <property type="match status" value="1"/>
</dbReference>
<dbReference type="EMBL" id="UYRT01088829">
    <property type="protein sequence ID" value="VDN34194.1"/>
    <property type="molecule type" value="Genomic_DNA"/>
</dbReference>
<dbReference type="SUPFAM" id="SSF53474">
    <property type="entry name" value="alpha/beta-Hydrolases"/>
    <property type="match status" value="1"/>
</dbReference>
<organism evidence="3">
    <name type="scientific">Gongylonema pulchrum</name>
    <dbReference type="NCBI Taxonomy" id="637853"/>
    <lineage>
        <taxon>Eukaryota</taxon>
        <taxon>Metazoa</taxon>
        <taxon>Ecdysozoa</taxon>
        <taxon>Nematoda</taxon>
        <taxon>Chromadorea</taxon>
        <taxon>Rhabditida</taxon>
        <taxon>Spirurina</taxon>
        <taxon>Spiruromorpha</taxon>
        <taxon>Spiruroidea</taxon>
        <taxon>Gongylonematidae</taxon>
        <taxon>Gongylonema</taxon>
    </lineage>
</organism>
<accession>A0A183EF65</accession>
<sequence length="157" mass="18660">MSSNFSSPAYVTPWQAAEAISFALLPPSSYSMAWRETYRILLAGYFSLHRSMIWLRSQWDKNVYERNYAYFRMMAMKDLPKNQLYIYSAQDAICSAESIEEFMALQKEERNASTSKLFFEDTLHCEHYRLYPEKYEQACLDFIRKTDKNEDNKFLAN</sequence>
<gene>
    <name evidence="1" type="ORF">GPUH_LOCUS19610</name>
</gene>
<keyword evidence="2" id="KW-1185">Reference proteome</keyword>
<dbReference type="PANTHER" id="PTHR12265">
    <property type="entry name" value="TRANSMEMBRANE PROTEIN 53"/>
    <property type="match status" value="1"/>
</dbReference>
<evidence type="ECO:0000313" key="1">
    <source>
        <dbReference type="EMBL" id="VDN34194.1"/>
    </source>
</evidence>
<protein>
    <submittedName>
        <fullName evidence="3">DUF829 domain-containing protein</fullName>
    </submittedName>
</protein>
<dbReference type="WBParaSite" id="GPUH_0001963101-mRNA-1">
    <property type="protein sequence ID" value="GPUH_0001963101-mRNA-1"/>
    <property type="gene ID" value="GPUH_0001963101"/>
</dbReference>
<reference evidence="3" key="1">
    <citation type="submission" date="2016-06" db="UniProtKB">
        <authorList>
            <consortium name="WormBaseParasite"/>
        </authorList>
    </citation>
    <scope>IDENTIFICATION</scope>
</reference>
<dbReference type="AlphaFoldDB" id="A0A183EF65"/>
<name>A0A183EF65_9BILA</name>
<evidence type="ECO:0000313" key="2">
    <source>
        <dbReference type="Proteomes" id="UP000271098"/>
    </source>
</evidence>
<evidence type="ECO:0000313" key="3">
    <source>
        <dbReference type="WBParaSite" id="GPUH_0001963101-mRNA-1"/>
    </source>
</evidence>
<dbReference type="Proteomes" id="UP000271098">
    <property type="component" value="Unassembled WGS sequence"/>
</dbReference>